<dbReference type="AlphaFoldDB" id="A0A6A6BGL1"/>
<evidence type="ECO:0000313" key="2">
    <source>
        <dbReference type="EMBL" id="KAF2143300.1"/>
    </source>
</evidence>
<evidence type="ECO:0000256" key="1">
    <source>
        <dbReference type="SAM" id="MobiDB-lite"/>
    </source>
</evidence>
<evidence type="ECO:0000313" key="3">
    <source>
        <dbReference type="Proteomes" id="UP000799438"/>
    </source>
</evidence>
<organism evidence="2 3">
    <name type="scientific">Aplosporella prunicola CBS 121167</name>
    <dbReference type="NCBI Taxonomy" id="1176127"/>
    <lineage>
        <taxon>Eukaryota</taxon>
        <taxon>Fungi</taxon>
        <taxon>Dikarya</taxon>
        <taxon>Ascomycota</taxon>
        <taxon>Pezizomycotina</taxon>
        <taxon>Dothideomycetes</taxon>
        <taxon>Dothideomycetes incertae sedis</taxon>
        <taxon>Botryosphaeriales</taxon>
        <taxon>Aplosporellaceae</taxon>
        <taxon>Aplosporella</taxon>
    </lineage>
</organism>
<accession>A0A6A6BGL1</accession>
<dbReference type="EMBL" id="ML995482">
    <property type="protein sequence ID" value="KAF2143300.1"/>
    <property type="molecule type" value="Genomic_DNA"/>
</dbReference>
<dbReference type="GeneID" id="54299478"/>
<dbReference type="Proteomes" id="UP000799438">
    <property type="component" value="Unassembled WGS sequence"/>
</dbReference>
<reference evidence="2" key="1">
    <citation type="journal article" date="2020" name="Stud. Mycol.">
        <title>101 Dothideomycetes genomes: a test case for predicting lifestyles and emergence of pathogens.</title>
        <authorList>
            <person name="Haridas S."/>
            <person name="Albert R."/>
            <person name="Binder M."/>
            <person name="Bloem J."/>
            <person name="Labutti K."/>
            <person name="Salamov A."/>
            <person name="Andreopoulos B."/>
            <person name="Baker S."/>
            <person name="Barry K."/>
            <person name="Bills G."/>
            <person name="Bluhm B."/>
            <person name="Cannon C."/>
            <person name="Castanera R."/>
            <person name="Culley D."/>
            <person name="Daum C."/>
            <person name="Ezra D."/>
            <person name="Gonzalez J."/>
            <person name="Henrissat B."/>
            <person name="Kuo A."/>
            <person name="Liang C."/>
            <person name="Lipzen A."/>
            <person name="Lutzoni F."/>
            <person name="Magnuson J."/>
            <person name="Mondo S."/>
            <person name="Nolan M."/>
            <person name="Ohm R."/>
            <person name="Pangilinan J."/>
            <person name="Park H.-J."/>
            <person name="Ramirez L."/>
            <person name="Alfaro M."/>
            <person name="Sun H."/>
            <person name="Tritt A."/>
            <person name="Yoshinaga Y."/>
            <person name="Zwiers L.-H."/>
            <person name="Turgeon B."/>
            <person name="Goodwin S."/>
            <person name="Spatafora J."/>
            <person name="Crous P."/>
            <person name="Grigoriev I."/>
        </authorList>
    </citation>
    <scope>NUCLEOTIDE SEQUENCE</scope>
    <source>
        <strain evidence="2">CBS 121167</strain>
    </source>
</reference>
<dbReference type="RefSeq" id="XP_033399012.1">
    <property type="nucleotide sequence ID" value="XM_033541981.1"/>
</dbReference>
<feature type="region of interest" description="Disordered" evidence="1">
    <location>
        <begin position="36"/>
        <end position="70"/>
    </location>
</feature>
<name>A0A6A6BGL1_9PEZI</name>
<sequence>MLDAVARLLRPSTALPKESWVEDADISPVDALGPAVLERPSTPDDQIVPISPSPSTCGSSDSSLATHSPDHGMIKRRRLQRYVDPDLEAQVHYRRQLPLSVPAPRTCTVLETIVLQYYDVQRMDWMMIAEPLQRLYGLEVTSAGVLSILQQHGRVQRTEWWD</sequence>
<protein>
    <submittedName>
        <fullName evidence="2">Uncharacterized protein</fullName>
    </submittedName>
</protein>
<feature type="compositionally biased region" description="Low complexity" evidence="1">
    <location>
        <begin position="49"/>
        <end position="63"/>
    </location>
</feature>
<gene>
    <name evidence="2" type="ORF">K452DRAFT_297057</name>
</gene>
<keyword evidence="3" id="KW-1185">Reference proteome</keyword>
<proteinExistence type="predicted"/>
<dbReference type="OrthoDB" id="3943860at2759"/>